<evidence type="ECO:0000313" key="3">
    <source>
        <dbReference type="Proteomes" id="UP000749559"/>
    </source>
</evidence>
<keyword evidence="3" id="KW-1185">Reference proteome</keyword>
<feature type="region of interest" description="Disordered" evidence="1">
    <location>
        <begin position="1"/>
        <end position="84"/>
    </location>
</feature>
<accession>A0A8J1UVW0</accession>
<feature type="region of interest" description="Disordered" evidence="1">
    <location>
        <begin position="281"/>
        <end position="306"/>
    </location>
</feature>
<feature type="compositionally biased region" description="Polar residues" evidence="1">
    <location>
        <begin position="420"/>
        <end position="438"/>
    </location>
</feature>
<protein>
    <submittedName>
        <fullName evidence="2">Uncharacterized protein</fullName>
    </submittedName>
</protein>
<feature type="region of interest" description="Disordered" evidence="1">
    <location>
        <begin position="420"/>
        <end position="474"/>
    </location>
</feature>
<feature type="region of interest" description="Disordered" evidence="1">
    <location>
        <begin position="206"/>
        <end position="229"/>
    </location>
</feature>
<sequence length="494" mass="56513">MVWVRKPRTYVSPGQPRLQKRLPQSQQAARLPTQPHNPVPHARRQIPKTHDYVNIRPQSYDATRQRPNPEKLPTAPKVRPNPETKDHYFEKWTRFRTKMNKGLIEMIRNPKLKKRLDNGAVPFFRVDSRTCHYALDHATQEYIEGRKVSANLPAETFVEFGIPRAKFVRNWDGWSEPKPRSPRYMTKRAESWSDRHINNLESVTKSESWSDLNSNTRYGRRSRAESTQPRILERTDWDEYGSSEDDFVSVPKEDDHIRVTQSQSFRSPYPKYGSLIREPSFDQVDLNSPPMSNSDSKDDDISNVNGAPTDFEALSFYRATGKNEFLKPKKRQAPLPPIAPPPPPLPPLPESLPPLLSPISGVKDLSDVSTTLRDRSRYTGDSLIPAFTRNNHDGSLGGKRPSIDLDSTTRFKLRSWSGGVSNSYTRDPTSSYNRTEVTGNKRDTTPMEKHHGDNTPRVSQKSLGPGDFRIRNTNPTLYMVDGDESSESDTDILY</sequence>
<dbReference type="Proteomes" id="UP000749559">
    <property type="component" value="Unassembled WGS sequence"/>
</dbReference>
<dbReference type="EMBL" id="CAIIXF020000001">
    <property type="protein sequence ID" value="CAH1772295.1"/>
    <property type="molecule type" value="Genomic_DNA"/>
</dbReference>
<reference evidence="2" key="1">
    <citation type="submission" date="2022-03" db="EMBL/GenBank/DDBJ databases">
        <authorList>
            <person name="Martin C."/>
        </authorList>
    </citation>
    <scope>NUCLEOTIDE SEQUENCE</scope>
</reference>
<proteinExistence type="predicted"/>
<gene>
    <name evidence="2" type="ORF">OFUS_LOCUS77</name>
</gene>
<feature type="compositionally biased region" description="Basic and acidic residues" evidence="1">
    <location>
        <begin position="439"/>
        <end position="454"/>
    </location>
</feature>
<dbReference type="AlphaFoldDB" id="A0A8J1UVW0"/>
<comment type="caution">
    <text evidence="2">The sequence shown here is derived from an EMBL/GenBank/DDBJ whole genome shotgun (WGS) entry which is preliminary data.</text>
</comment>
<feature type="compositionally biased region" description="Polar residues" evidence="1">
    <location>
        <begin position="206"/>
        <end position="217"/>
    </location>
</feature>
<feature type="region of interest" description="Disordered" evidence="1">
    <location>
        <begin position="331"/>
        <end position="356"/>
    </location>
</feature>
<evidence type="ECO:0000313" key="2">
    <source>
        <dbReference type="EMBL" id="CAH1772295.1"/>
    </source>
</evidence>
<organism evidence="2 3">
    <name type="scientific">Owenia fusiformis</name>
    <name type="common">Polychaete worm</name>
    <dbReference type="NCBI Taxonomy" id="6347"/>
    <lineage>
        <taxon>Eukaryota</taxon>
        <taxon>Metazoa</taxon>
        <taxon>Spiralia</taxon>
        <taxon>Lophotrochozoa</taxon>
        <taxon>Annelida</taxon>
        <taxon>Polychaeta</taxon>
        <taxon>Sedentaria</taxon>
        <taxon>Canalipalpata</taxon>
        <taxon>Sabellida</taxon>
        <taxon>Oweniida</taxon>
        <taxon>Oweniidae</taxon>
        <taxon>Owenia</taxon>
    </lineage>
</organism>
<evidence type="ECO:0000256" key="1">
    <source>
        <dbReference type="SAM" id="MobiDB-lite"/>
    </source>
</evidence>
<name>A0A8J1UVW0_OWEFU</name>
<dbReference type="OrthoDB" id="6062535at2759"/>
<feature type="compositionally biased region" description="Pro residues" evidence="1">
    <location>
        <begin position="334"/>
        <end position="356"/>
    </location>
</feature>